<evidence type="ECO:0000313" key="1">
    <source>
        <dbReference type="EMBL" id="KAF2182265.1"/>
    </source>
</evidence>
<keyword evidence="2" id="KW-1185">Reference proteome</keyword>
<evidence type="ECO:0000313" key="2">
    <source>
        <dbReference type="Proteomes" id="UP000800200"/>
    </source>
</evidence>
<proteinExistence type="predicted"/>
<name>A0A6A6DU15_9PEZI</name>
<protein>
    <submittedName>
        <fullName evidence="1">Uncharacterized protein</fullName>
    </submittedName>
</protein>
<dbReference type="EMBL" id="ML994649">
    <property type="protein sequence ID" value="KAF2182265.1"/>
    <property type="molecule type" value="Genomic_DNA"/>
</dbReference>
<gene>
    <name evidence="1" type="ORF">K469DRAFT_586851</name>
</gene>
<reference evidence="1" key="1">
    <citation type="journal article" date="2020" name="Stud. Mycol.">
        <title>101 Dothideomycetes genomes: a test case for predicting lifestyles and emergence of pathogens.</title>
        <authorList>
            <person name="Haridas S."/>
            <person name="Albert R."/>
            <person name="Binder M."/>
            <person name="Bloem J."/>
            <person name="Labutti K."/>
            <person name="Salamov A."/>
            <person name="Andreopoulos B."/>
            <person name="Baker S."/>
            <person name="Barry K."/>
            <person name="Bills G."/>
            <person name="Bluhm B."/>
            <person name="Cannon C."/>
            <person name="Castanera R."/>
            <person name="Culley D."/>
            <person name="Daum C."/>
            <person name="Ezra D."/>
            <person name="Gonzalez J."/>
            <person name="Henrissat B."/>
            <person name="Kuo A."/>
            <person name="Liang C."/>
            <person name="Lipzen A."/>
            <person name="Lutzoni F."/>
            <person name="Magnuson J."/>
            <person name="Mondo S."/>
            <person name="Nolan M."/>
            <person name="Ohm R."/>
            <person name="Pangilinan J."/>
            <person name="Park H.-J."/>
            <person name="Ramirez L."/>
            <person name="Alfaro M."/>
            <person name="Sun H."/>
            <person name="Tritt A."/>
            <person name="Yoshinaga Y."/>
            <person name="Zwiers L.-H."/>
            <person name="Turgeon B."/>
            <person name="Goodwin S."/>
            <person name="Spatafora J."/>
            <person name="Crous P."/>
            <person name="Grigoriev I."/>
        </authorList>
    </citation>
    <scope>NUCLEOTIDE SEQUENCE</scope>
    <source>
        <strain evidence="1">CBS 207.26</strain>
    </source>
</reference>
<sequence>IIFVHGITSNPRHVMGTKRLKNPTAAQPTSDSGVNVCWASDLLPEDIPASFRKDMQIFFYNYLNVYVPYAKIR</sequence>
<dbReference type="Proteomes" id="UP000800200">
    <property type="component" value="Unassembled WGS sequence"/>
</dbReference>
<dbReference type="OrthoDB" id="7464126at2759"/>
<dbReference type="AlphaFoldDB" id="A0A6A6DU15"/>
<organism evidence="1 2">
    <name type="scientific">Zopfia rhizophila CBS 207.26</name>
    <dbReference type="NCBI Taxonomy" id="1314779"/>
    <lineage>
        <taxon>Eukaryota</taxon>
        <taxon>Fungi</taxon>
        <taxon>Dikarya</taxon>
        <taxon>Ascomycota</taxon>
        <taxon>Pezizomycotina</taxon>
        <taxon>Dothideomycetes</taxon>
        <taxon>Dothideomycetes incertae sedis</taxon>
        <taxon>Zopfiaceae</taxon>
        <taxon>Zopfia</taxon>
    </lineage>
</organism>
<feature type="non-terminal residue" evidence="1">
    <location>
        <position position="1"/>
    </location>
</feature>
<accession>A0A6A6DU15</accession>